<name>A0A8S5TQ90_9CAUD</name>
<sequence length="47" mass="5364">MKLNLACSASKFLNNFILLSLYCLRSANHSYTIIAFCKFVNTFLCIL</sequence>
<evidence type="ECO:0000313" key="1">
    <source>
        <dbReference type="EMBL" id="DAF65275.1"/>
    </source>
</evidence>
<reference evidence="1" key="1">
    <citation type="journal article" date="2021" name="Proc. Natl. Acad. Sci. U.S.A.">
        <title>A Catalog of Tens of Thousands of Viruses from Human Metagenomes Reveals Hidden Associations with Chronic Diseases.</title>
        <authorList>
            <person name="Tisza M.J."/>
            <person name="Buck C.B."/>
        </authorList>
    </citation>
    <scope>NUCLEOTIDE SEQUENCE</scope>
    <source>
        <strain evidence="1">CtCXW4</strain>
    </source>
</reference>
<proteinExistence type="predicted"/>
<dbReference type="EMBL" id="BK032876">
    <property type="protein sequence ID" value="DAF65275.1"/>
    <property type="molecule type" value="Genomic_DNA"/>
</dbReference>
<accession>A0A8S5TQ90</accession>
<organism evidence="1">
    <name type="scientific">Myoviridae sp. ctCXW4</name>
    <dbReference type="NCBI Taxonomy" id="2827669"/>
    <lineage>
        <taxon>Viruses</taxon>
        <taxon>Duplodnaviria</taxon>
        <taxon>Heunggongvirae</taxon>
        <taxon>Uroviricota</taxon>
        <taxon>Caudoviricetes</taxon>
    </lineage>
</organism>
<protein>
    <submittedName>
        <fullName evidence="1">Uncharacterized protein</fullName>
    </submittedName>
</protein>